<dbReference type="Proteomes" id="UP000472372">
    <property type="component" value="Chromosome 12"/>
</dbReference>
<evidence type="ECO:0000313" key="2">
    <source>
        <dbReference type="EMBL" id="CAE7219495.1"/>
    </source>
</evidence>
<feature type="region of interest" description="Disordered" evidence="1">
    <location>
        <begin position="90"/>
        <end position="115"/>
    </location>
</feature>
<dbReference type="AlphaFoldDB" id="A0A6S6WFU5"/>
<gene>
    <name evidence="2" type="ORF">PTTW11_11179</name>
</gene>
<organism evidence="2 3">
    <name type="scientific">Pyrenophora teres f. teres</name>
    <dbReference type="NCBI Taxonomy" id="97479"/>
    <lineage>
        <taxon>Eukaryota</taxon>
        <taxon>Fungi</taxon>
        <taxon>Dikarya</taxon>
        <taxon>Ascomycota</taxon>
        <taxon>Pezizomycotina</taxon>
        <taxon>Dothideomycetes</taxon>
        <taxon>Pleosporomycetidae</taxon>
        <taxon>Pleosporales</taxon>
        <taxon>Pleosporineae</taxon>
        <taxon>Pleosporaceae</taxon>
        <taxon>Pyrenophora</taxon>
    </lineage>
</organism>
<name>A0A6S6WFU5_9PLEO</name>
<proteinExistence type="predicted"/>
<sequence>MFKLPLQHMRRIVRSPVYLPKRGLESSSAADRTKYVNQAVNELQAAQRTTNTSRIVNKICQRLAKDRATTRTEQLIWLARYSLDASAAHKRNVDGDGKPAAEEKSKVADDGKQTTTCEEDDGQAWEAASVWTHLCVKQCLFLFLPSLRGEWTLGFEAVRAMTQPCLVRLDVVTTNYMAISPILRVIAHALLYASKCNTGFQSPH</sequence>
<feature type="compositionally biased region" description="Basic and acidic residues" evidence="1">
    <location>
        <begin position="91"/>
        <end position="112"/>
    </location>
</feature>
<protein>
    <submittedName>
        <fullName evidence="2">Uncharacterized protein</fullName>
    </submittedName>
</protein>
<evidence type="ECO:0000313" key="3">
    <source>
        <dbReference type="Proteomes" id="UP000472372"/>
    </source>
</evidence>
<reference evidence="2" key="1">
    <citation type="submission" date="2021-02" db="EMBL/GenBank/DDBJ databases">
        <authorList>
            <person name="Syme A R."/>
            <person name="Syme A R."/>
            <person name="Moolhuijzen P."/>
        </authorList>
    </citation>
    <scope>NUCLEOTIDE SEQUENCE</scope>
    <source>
        <strain evidence="2">W1-1</strain>
    </source>
</reference>
<evidence type="ECO:0000256" key="1">
    <source>
        <dbReference type="SAM" id="MobiDB-lite"/>
    </source>
</evidence>
<accession>A0A6S6WFU5</accession>
<dbReference type="EMBL" id="HG992988">
    <property type="protein sequence ID" value="CAE7219495.1"/>
    <property type="molecule type" value="Genomic_DNA"/>
</dbReference>